<dbReference type="EMBL" id="VJMH01005265">
    <property type="protein sequence ID" value="KAF0698092.1"/>
    <property type="molecule type" value="Genomic_DNA"/>
</dbReference>
<evidence type="ECO:0000313" key="5">
    <source>
        <dbReference type="EMBL" id="VFT88133.1"/>
    </source>
</evidence>
<dbReference type="AlphaFoldDB" id="A0A485KEF6"/>
<evidence type="ECO:0000313" key="6">
    <source>
        <dbReference type="Proteomes" id="UP000332933"/>
    </source>
</evidence>
<accession>A0A485KEF6</accession>
<sequence length="332" mass="36418">MQFVPIAFALVVLALDSLHAQSTTGWFPCNGKTYTEATRAGRMSMSSFFPSLGPIPSGAPPLARTTECAEVTMPRWHLQRRNQRDRDDLGQVPACQQHQPKWLEEVAVVAPRGSRDDMCVVETLMASIYDNSNTTMDKTGNTTTLDSAVDIYTMDHRGTGRSSWLTCSTSVNINMNLGDAGDGSMLAAYSTTRAATDVSKIVSLLDKEKESYVYGVGYGTYLVERVMQLANKQIKGYISWSRKVAAHATKSFRLPTGHVNMNDVGHKSTNMSRLFSTSRPKIDATIETSVLTDLDKDVNGKASECNVFLVQQYGGTPGTALRKLNWCHSPPS</sequence>
<feature type="chain" id="PRO_5036116041" evidence="1">
    <location>
        <begin position="21"/>
        <end position="332"/>
    </location>
</feature>
<protein>
    <submittedName>
        <fullName evidence="5">Aste57867_11270 protein</fullName>
    </submittedName>
    <submittedName>
        <fullName evidence="4">Aste57867_6656 protein</fullName>
    </submittedName>
</protein>
<dbReference type="Proteomes" id="UP000332933">
    <property type="component" value="Unassembled WGS sequence"/>
</dbReference>
<reference evidence="4 6" key="1">
    <citation type="submission" date="2019-03" db="EMBL/GenBank/DDBJ databases">
        <authorList>
            <person name="Gaulin E."/>
            <person name="Dumas B."/>
        </authorList>
    </citation>
    <scope>NUCLEOTIDE SEQUENCE [LARGE SCALE GENOMIC DNA]</scope>
    <source>
        <strain evidence="4">CBS 568.67</strain>
    </source>
</reference>
<keyword evidence="1" id="KW-0732">Signal</keyword>
<evidence type="ECO:0000313" key="2">
    <source>
        <dbReference type="EMBL" id="KAF0698092.1"/>
    </source>
</evidence>
<dbReference type="EMBL" id="CAADRA010005286">
    <property type="protein sequence ID" value="VFT88133.1"/>
    <property type="molecule type" value="Genomic_DNA"/>
</dbReference>
<name>A0A485KEF6_9STRA</name>
<gene>
    <name evidence="4" type="primary">Aste57867_6656</name>
    <name evidence="5" type="synonym">Aste57867_11270</name>
    <name evidence="3" type="ORF">As57867_006636</name>
    <name evidence="2" type="ORF">As57867_011228</name>
    <name evidence="5" type="ORF">ASTE57867_11270</name>
    <name evidence="4" type="ORF">ASTE57867_6656</name>
</gene>
<dbReference type="SUPFAM" id="SSF53474">
    <property type="entry name" value="alpha/beta-Hydrolases"/>
    <property type="match status" value="1"/>
</dbReference>
<keyword evidence="6" id="KW-1185">Reference proteome</keyword>
<proteinExistence type="predicted"/>
<dbReference type="EMBL" id="CAADRA010003000">
    <property type="protein sequence ID" value="VFT83629.1"/>
    <property type="molecule type" value="Genomic_DNA"/>
</dbReference>
<dbReference type="EMBL" id="VJMH01002990">
    <property type="protein sequence ID" value="KAF0707173.1"/>
    <property type="molecule type" value="Genomic_DNA"/>
</dbReference>
<dbReference type="Gene3D" id="3.40.50.1820">
    <property type="entry name" value="alpha/beta hydrolase"/>
    <property type="match status" value="1"/>
</dbReference>
<evidence type="ECO:0000313" key="3">
    <source>
        <dbReference type="EMBL" id="KAF0707173.1"/>
    </source>
</evidence>
<dbReference type="OrthoDB" id="425534at2759"/>
<dbReference type="InterPro" id="IPR029058">
    <property type="entry name" value="AB_hydrolase_fold"/>
</dbReference>
<organism evidence="4 6">
    <name type="scientific">Aphanomyces stellatus</name>
    <dbReference type="NCBI Taxonomy" id="120398"/>
    <lineage>
        <taxon>Eukaryota</taxon>
        <taxon>Sar</taxon>
        <taxon>Stramenopiles</taxon>
        <taxon>Oomycota</taxon>
        <taxon>Saprolegniomycetes</taxon>
        <taxon>Saprolegniales</taxon>
        <taxon>Verrucalvaceae</taxon>
        <taxon>Aphanomyces</taxon>
    </lineage>
</organism>
<evidence type="ECO:0000256" key="1">
    <source>
        <dbReference type="SAM" id="SignalP"/>
    </source>
</evidence>
<evidence type="ECO:0000313" key="4">
    <source>
        <dbReference type="EMBL" id="VFT83629.1"/>
    </source>
</evidence>
<reference evidence="2" key="2">
    <citation type="submission" date="2019-06" db="EMBL/GenBank/DDBJ databases">
        <title>Genomics analysis of Aphanomyces spp. identifies a new class of oomycete effector associated with host adaptation.</title>
        <authorList>
            <person name="Gaulin E."/>
        </authorList>
    </citation>
    <scope>NUCLEOTIDE SEQUENCE</scope>
    <source>
        <strain evidence="2">CBS 578.67</strain>
    </source>
</reference>
<feature type="signal peptide" evidence="1">
    <location>
        <begin position="1"/>
        <end position="20"/>
    </location>
</feature>